<protein>
    <submittedName>
        <fullName evidence="3">Nuclear receptor coactivator 7-like</fullName>
    </submittedName>
</protein>
<evidence type="ECO:0000256" key="1">
    <source>
        <dbReference type="SAM" id="MobiDB-lite"/>
    </source>
</evidence>
<evidence type="ECO:0000313" key="3">
    <source>
        <dbReference type="RefSeq" id="XP_010264889.1"/>
    </source>
</evidence>
<feature type="region of interest" description="Disordered" evidence="1">
    <location>
        <begin position="1"/>
        <end position="48"/>
    </location>
</feature>
<reference evidence="3" key="1">
    <citation type="submission" date="2025-08" db="UniProtKB">
        <authorList>
            <consortium name="RefSeq"/>
        </authorList>
    </citation>
    <scope>IDENTIFICATION</scope>
</reference>
<dbReference type="Pfam" id="PF07534">
    <property type="entry name" value="TLD"/>
    <property type="match status" value="1"/>
</dbReference>
<dbReference type="eggNOG" id="KOG2372">
    <property type="taxonomic scope" value="Eukaryota"/>
</dbReference>
<keyword evidence="2" id="KW-1185">Reference proteome</keyword>
<sequence length="389" mass="42779">MSWKEKVADKLSRLLSDSPSPSNSPRGSPVVQPEPQVKPFHTEDASDSPTYISSFFKSLLPSASFDATKSNLRLKEIKPVRSLPSRWKMPSFSWNDAPLDCQEEFIGVSERKGMPIVCEEDEDYASGGDVNGFHKNEQATSVHVPVIPVPNLMDAPLDCQGESKFVSESKEIPKVCEEDENHASGRDIIGFHKNEEATSAHVPVNPVPKLMDKSSFISAELFEFFEASLPNIVKGCQWALLYSMTKHGLSLRTLIRKSADLPGPCLLIVGDMQGAVFGGLLECPLKPTTTKKYQGTNQTFVFTTIYGQPRLFRATGANRYFYLCSDDLLALGGGGNFALCLDGDLLRGTSGPCETFGNLCLAHSPEFELKNVELWGFTHSSQYLNLRGG</sequence>
<dbReference type="OrthoDB" id="26679at2759"/>
<evidence type="ECO:0000313" key="2">
    <source>
        <dbReference type="Proteomes" id="UP000189703"/>
    </source>
</evidence>
<proteinExistence type="predicted"/>
<feature type="compositionally biased region" description="Low complexity" evidence="1">
    <location>
        <begin position="13"/>
        <end position="29"/>
    </location>
</feature>
<dbReference type="PANTHER" id="PTHR23354">
    <property type="entry name" value="NUCLEOLAR PROTEIN 7/ESTROGEN RECEPTOR COACTIVATOR-RELATED"/>
    <property type="match status" value="1"/>
</dbReference>
<dbReference type="SMART" id="SM00584">
    <property type="entry name" value="TLDc"/>
    <property type="match status" value="1"/>
</dbReference>
<dbReference type="AlphaFoldDB" id="A0A1U8AGM8"/>
<dbReference type="KEGG" id="nnu:104602776"/>
<dbReference type="RefSeq" id="XP_010264889.1">
    <property type="nucleotide sequence ID" value="XM_010266587.2"/>
</dbReference>
<gene>
    <name evidence="3" type="primary">LOC104602776</name>
</gene>
<dbReference type="InterPro" id="IPR006571">
    <property type="entry name" value="TLDc_dom"/>
</dbReference>
<dbReference type="OMA" id="WGFTHST"/>
<feature type="compositionally biased region" description="Basic and acidic residues" evidence="1">
    <location>
        <begin position="1"/>
        <end position="12"/>
    </location>
</feature>
<name>A0A1U8AGM8_NELNU</name>
<dbReference type="PROSITE" id="PS51886">
    <property type="entry name" value="TLDC"/>
    <property type="match status" value="1"/>
</dbReference>
<dbReference type="Proteomes" id="UP000189703">
    <property type="component" value="Unplaced"/>
</dbReference>
<organism evidence="2 3">
    <name type="scientific">Nelumbo nucifera</name>
    <name type="common">Sacred lotus</name>
    <dbReference type="NCBI Taxonomy" id="4432"/>
    <lineage>
        <taxon>Eukaryota</taxon>
        <taxon>Viridiplantae</taxon>
        <taxon>Streptophyta</taxon>
        <taxon>Embryophyta</taxon>
        <taxon>Tracheophyta</taxon>
        <taxon>Spermatophyta</taxon>
        <taxon>Magnoliopsida</taxon>
        <taxon>Proteales</taxon>
        <taxon>Nelumbonaceae</taxon>
        <taxon>Nelumbo</taxon>
    </lineage>
</organism>
<dbReference type="PANTHER" id="PTHR23354:SF74">
    <property type="entry name" value="TLD-DOMAIN CONTAINING NUCLEOLAR PROTEIN"/>
    <property type="match status" value="1"/>
</dbReference>
<dbReference type="FunCoup" id="A0A1U8AGM8">
    <property type="interactions" value="322"/>
</dbReference>
<dbReference type="GeneID" id="104602776"/>
<accession>A0A1U8AGM8</accession>